<evidence type="ECO:0000313" key="6">
    <source>
        <dbReference type="Proteomes" id="UP001596035"/>
    </source>
</evidence>
<feature type="transmembrane region" description="Helical" evidence="3">
    <location>
        <begin position="19"/>
        <end position="40"/>
    </location>
</feature>
<evidence type="ECO:0000313" key="5">
    <source>
        <dbReference type="EMBL" id="MFC5244762.1"/>
    </source>
</evidence>
<accession>A0ABW0E112</accession>
<keyword evidence="3" id="KW-0812">Transmembrane</keyword>
<feature type="region of interest" description="Disordered" evidence="2">
    <location>
        <begin position="332"/>
        <end position="387"/>
    </location>
</feature>
<feature type="region of interest" description="Disordered" evidence="2">
    <location>
        <begin position="59"/>
        <end position="94"/>
    </location>
</feature>
<dbReference type="InterPro" id="IPR050922">
    <property type="entry name" value="LytR/CpsA/Psr_CW_biosynth"/>
</dbReference>
<feature type="compositionally biased region" description="Low complexity" evidence="2">
    <location>
        <begin position="341"/>
        <end position="350"/>
    </location>
</feature>
<proteinExistence type="inferred from homology"/>
<evidence type="ECO:0000256" key="3">
    <source>
        <dbReference type="SAM" id="Phobius"/>
    </source>
</evidence>
<gene>
    <name evidence="5" type="ORF">ACFPWV_33430</name>
</gene>
<keyword evidence="6" id="KW-1185">Reference proteome</keyword>
<comment type="caution">
    <text evidence="5">The sequence shown here is derived from an EMBL/GenBank/DDBJ whole genome shotgun (WGS) entry which is preliminary data.</text>
</comment>
<dbReference type="Gene3D" id="3.40.630.190">
    <property type="entry name" value="LCP protein"/>
    <property type="match status" value="1"/>
</dbReference>
<sequence>MSAESTPGHRGKGRRGLRVAAWTAVGVVALGGTGAGYVYVKLNGNIESLDIDRVLGADRPEKAGDGSENILVLGSDTRSGGNKELGGGADDGSARSDTAMIVHVHEGHERASVVSVPRDTVVDRPECTDTDGGTHPAASGVMFNSAYATGGAACAVRTVESITDLRMDHYLEIDFTGFRKLVDELGGVEVTTGEDIEDPDSHLDLKAGTHRLDGEQALALVRTRHGVGDGSDLGRIRLQQAFVKALVRQVGEIGVLTGPKKLYDLADTVTRTVTTDSDLGSVNALMSFASGLKDITPAGLHMITMPVAYDPADANRVLIKKAEAQQVWNALKNDEPIPKSATEGTATGETRGSQGARGTARQAPTGPRGTNDGNPRFWERTPVLADW</sequence>
<evidence type="ECO:0000256" key="2">
    <source>
        <dbReference type="SAM" id="MobiDB-lite"/>
    </source>
</evidence>
<dbReference type="Proteomes" id="UP001596035">
    <property type="component" value="Unassembled WGS sequence"/>
</dbReference>
<evidence type="ECO:0000256" key="1">
    <source>
        <dbReference type="ARBA" id="ARBA00006068"/>
    </source>
</evidence>
<organism evidence="5 6">
    <name type="scientific">Streptomyces atrovirens</name>
    <dbReference type="NCBI Taxonomy" id="285556"/>
    <lineage>
        <taxon>Bacteria</taxon>
        <taxon>Bacillati</taxon>
        <taxon>Actinomycetota</taxon>
        <taxon>Actinomycetes</taxon>
        <taxon>Kitasatosporales</taxon>
        <taxon>Streptomycetaceae</taxon>
        <taxon>Streptomyces</taxon>
    </lineage>
</organism>
<protein>
    <submittedName>
        <fullName evidence="5">LCP family protein</fullName>
    </submittedName>
</protein>
<comment type="similarity">
    <text evidence="1">Belongs to the LytR/CpsA/Psr (LCP) family.</text>
</comment>
<dbReference type="PANTHER" id="PTHR33392:SF6">
    <property type="entry name" value="POLYISOPRENYL-TEICHOIC ACID--PEPTIDOGLYCAN TEICHOIC ACID TRANSFERASE TAGU"/>
    <property type="match status" value="1"/>
</dbReference>
<feature type="domain" description="Cell envelope-related transcriptional attenuator" evidence="4">
    <location>
        <begin position="95"/>
        <end position="250"/>
    </location>
</feature>
<dbReference type="Pfam" id="PF03816">
    <property type="entry name" value="LytR_cpsA_psr"/>
    <property type="match status" value="1"/>
</dbReference>
<reference evidence="6" key="1">
    <citation type="journal article" date="2019" name="Int. J. Syst. Evol. Microbiol.">
        <title>The Global Catalogue of Microorganisms (GCM) 10K type strain sequencing project: providing services to taxonomists for standard genome sequencing and annotation.</title>
        <authorList>
            <consortium name="The Broad Institute Genomics Platform"/>
            <consortium name="The Broad Institute Genome Sequencing Center for Infectious Disease"/>
            <person name="Wu L."/>
            <person name="Ma J."/>
        </authorList>
    </citation>
    <scope>NUCLEOTIDE SEQUENCE [LARGE SCALE GENOMIC DNA]</scope>
    <source>
        <strain evidence="6">CGMCC 4.7131</strain>
    </source>
</reference>
<evidence type="ECO:0000259" key="4">
    <source>
        <dbReference type="Pfam" id="PF03816"/>
    </source>
</evidence>
<dbReference type="PANTHER" id="PTHR33392">
    <property type="entry name" value="POLYISOPRENYL-TEICHOIC ACID--PEPTIDOGLYCAN TEICHOIC ACID TRANSFERASE TAGU"/>
    <property type="match status" value="1"/>
</dbReference>
<keyword evidence="3" id="KW-1133">Transmembrane helix</keyword>
<dbReference type="NCBIfam" id="TIGR00350">
    <property type="entry name" value="lytR_cpsA_psr"/>
    <property type="match status" value="1"/>
</dbReference>
<name>A0ABW0E112_9ACTN</name>
<dbReference type="EMBL" id="JBHSKN010000032">
    <property type="protein sequence ID" value="MFC5244762.1"/>
    <property type="molecule type" value="Genomic_DNA"/>
</dbReference>
<dbReference type="InterPro" id="IPR004474">
    <property type="entry name" value="LytR_CpsA_psr"/>
</dbReference>
<keyword evidence="3" id="KW-0472">Membrane</keyword>
<dbReference type="RefSeq" id="WP_344568760.1">
    <property type="nucleotide sequence ID" value="NZ_BAAATG010000058.1"/>
</dbReference>